<dbReference type="CDD" id="cd02980">
    <property type="entry name" value="TRX_Fd_family"/>
    <property type="match status" value="1"/>
</dbReference>
<reference evidence="2" key="1">
    <citation type="submission" date="2023-08" db="EMBL/GenBank/DDBJ databases">
        <authorList>
            <person name="Audoor S."/>
            <person name="Bilcke G."/>
        </authorList>
    </citation>
    <scope>NUCLEOTIDE SEQUENCE</scope>
</reference>
<evidence type="ECO:0000256" key="1">
    <source>
        <dbReference type="SAM" id="SignalP"/>
    </source>
</evidence>
<dbReference type="InterPro" id="IPR036249">
    <property type="entry name" value="Thioredoxin-like_sf"/>
</dbReference>
<organism evidence="2 3">
    <name type="scientific">Cylindrotheca closterium</name>
    <dbReference type="NCBI Taxonomy" id="2856"/>
    <lineage>
        <taxon>Eukaryota</taxon>
        <taxon>Sar</taxon>
        <taxon>Stramenopiles</taxon>
        <taxon>Ochrophyta</taxon>
        <taxon>Bacillariophyta</taxon>
        <taxon>Bacillariophyceae</taxon>
        <taxon>Bacillariophycidae</taxon>
        <taxon>Bacillariales</taxon>
        <taxon>Bacillariaceae</taxon>
        <taxon>Cylindrotheca</taxon>
    </lineage>
</organism>
<gene>
    <name evidence="2" type="ORF">CYCCA115_LOCUS11840</name>
</gene>
<dbReference type="EMBL" id="CAKOGP040001758">
    <property type="protein sequence ID" value="CAJ1948929.1"/>
    <property type="molecule type" value="Genomic_DNA"/>
</dbReference>
<evidence type="ECO:0000313" key="2">
    <source>
        <dbReference type="EMBL" id="CAJ1948929.1"/>
    </source>
</evidence>
<feature type="chain" id="PRO_5041901014" evidence="1">
    <location>
        <begin position="20"/>
        <end position="278"/>
    </location>
</feature>
<keyword evidence="1" id="KW-0732">Signal</keyword>
<dbReference type="Proteomes" id="UP001295423">
    <property type="component" value="Unassembled WGS sequence"/>
</dbReference>
<feature type="signal peptide" evidence="1">
    <location>
        <begin position="1"/>
        <end position="19"/>
    </location>
</feature>
<dbReference type="PANTHER" id="PTHR47682:SF1">
    <property type="entry name" value="TETRATRICOPEPTIDE REPEAT (TPR)-CONTAINING PROTEIN"/>
    <property type="match status" value="1"/>
</dbReference>
<keyword evidence="3" id="KW-1185">Reference proteome</keyword>
<comment type="caution">
    <text evidence="2">The sequence shown here is derived from an EMBL/GenBank/DDBJ whole genome shotgun (WGS) entry which is preliminary data.</text>
</comment>
<evidence type="ECO:0000313" key="3">
    <source>
        <dbReference type="Proteomes" id="UP001295423"/>
    </source>
</evidence>
<name>A0AAD2FPT3_9STRA</name>
<accession>A0AAD2FPT3</accession>
<dbReference type="AlphaFoldDB" id="A0AAD2FPT3"/>
<dbReference type="Gene3D" id="1.25.40.10">
    <property type="entry name" value="Tetratricopeptide repeat domain"/>
    <property type="match status" value="1"/>
</dbReference>
<sequence>MFLGPFLTLASFLAGNSHTYLAGDATRSPSSSSSLLKNAKTYEICISPGCVADGADQLLSKMQALAPSHVSVKPGDCCSLCGNGPIVLDGNNKKHRKVNDVKLIELLFGEEGMNSQQQAILDAFNLVVEAEGFLEKKNYEKAVELYGKGIELGNEPATATAIYPPNDGDDDKEPIPAALQWLVNARQQEAVAKLSMKDLDGAVLSAQSACELSGNSSLEALEVLQEAQAALGDPQGELETLQIYFALPEPIKMTTMQSNKRRNLGFRLQKLEREQQGK</sequence>
<proteinExistence type="predicted"/>
<protein>
    <submittedName>
        <fullName evidence="2">Uncharacterized protein</fullName>
    </submittedName>
</protein>
<dbReference type="InterPro" id="IPR011990">
    <property type="entry name" value="TPR-like_helical_dom_sf"/>
</dbReference>
<dbReference type="SUPFAM" id="SSF81901">
    <property type="entry name" value="HCP-like"/>
    <property type="match status" value="1"/>
</dbReference>
<dbReference type="SUPFAM" id="SSF52833">
    <property type="entry name" value="Thioredoxin-like"/>
    <property type="match status" value="1"/>
</dbReference>
<dbReference type="PANTHER" id="PTHR47682">
    <property type="entry name" value="TETRATRICOPEPTIDE REPEAT (TPR)-CONTAINING PROTEIN"/>
    <property type="match status" value="1"/>
</dbReference>